<dbReference type="InterPro" id="IPR027417">
    <property type="entry name" value="P-loop_NTPase"/>
</dbReference>
<keyword evidence="1" id="KW-0233">DNA recombination</keyword>
<feature type="non-terminal residue" evidence="3">
    <location>
        <position position="131"/>
    </location>
</feature>
<dbReference type="Proteomes" id="UP000664859">
    <property type="component" value="Unassembled WGS sequence"/>
</dbReference>
<comment type="catalytic activity">
    <reaction evidence="1">
        <text>ATP + H2O = ADP + phosphate + H(+)</text>
        <dbReference type="Rhea" id="RHEA:13065"/>
        <dbReference type="ChEBI" id="CHEBI:15377"/>
        <dbReference type="ChEBI" id="CHEBI:15378"/>
        <dbReference type="ChEBI" id="CHEBI:30616"/>
        <dbReference type="ChEBI" id="CHEBI:43474"/>
        <dbReference type="ChEBI" id="CHEBI:456216"/>
        <dbReference type="EC" id="5.6.2.3"/>
    </reaction>
</comment>
<keyword evidence="4" id="KW-1185">Reference proteome</keyword>
<evidence type="ECO:0000313" key="3">
    <source>
        <dbReference type="EMBL" id="KAG5176809.1"/>
    </source>
</evidence>
<comment type="caution">
    <text evidence="3">The sequence shown here is derived from an EMBL/GenBank/DDBJ whole genome shotgun (WGS) entry which is preliminary data.</text>
</comment>
<dbReference type="OrthoDB" id="432234at2759"/>
<feature type="non-terminal residue" evidence="3">
    <location>
        <position position="1"/>
    </location>
</feature>
<evidence type="ECO:0000259" key="2">
    <source>
        <dbReference type="Pfam" id="PF05970"/>
    </source>
</evidence>
<keyword evidence="1" id="KW-0234">DNA repair</keyword>
<organism evidence="3 4">
    <name type="scientific">Tribonema minus</name>
    <dbReference type="NCBI Taxonomy" id="303371"/>
    <lineage>
        <taxon>Eukaryota</taxon>
        <taxon>Sar</taxon>
        <taxon>Stramenopiles</taxon>
        <taxon>Ochrophyta</taxon>
        <taxon>PX clade</taxon>
        <taxon>Xanthophyceae</taxon>
        <taxon>Tribonematales</taxon>
        <taxon>Tribonemataceae</taxon>
        <taxon>Tribonema</taxon>
    </lineage>
</organism>
<dbReference type="Pfam" id="PF05970">
    <property type="entry name" value="PIF1"/>
    <property type="match status" value="1"/>
</dbReference>
<dbReference type="GO" id="GO:0000723">
    <property type="term" value="P:telomere maintenance"/>
    <property type="evidence" value="ECO:0007669"/>
    <property type="project" value="InterPro"/>
</dbReference>
<keyword evidence="1" id="KW-0347">Helicase</keyword>
<dbReference type="SUPFAM" id="SSF52540">
    <property type="entry name" value="P-loop containing nucleoside triphosphate hydrolases"/>
    <property type="match status" value="1"/>
</dbReference>
<sequence length="131" mass="13756">ITGGPGTGKTHVLNTMVGMLPEGAVRVCATTGCAANNIDGDTAHSMFHIGVRGRNNDGRLTGRHLAAMQAESTNTYLIAMDEAGMASLDFTGRASIHTEQARQGDELRVRGPISISRHMDQQQLPAVGGNS</sequence>
<evidence type="ECO:0000256" key="1">
    <source>
        <dbReference type="RuleBase" id="RU363044"/>
    </source>
</evidence>
<dbReference type="GO" id="GO:0006310">
    <property type="term" value="P:DNA recombination"/>
    <property type="evidence" value="ECO:0007669"/>
    <property type="project" value="UniProtKB-KW"/>
</dbReference>
<keyword evidence="1" id="KW-0378">Hydrolase</keyword>
<reference evidence="3" key="1">
    <citation type="submission" date="2021-02" db="EMBL/GenBank/DDBJ databases">
        <title>First Annotated Genome of the Yellow-green Alga Tribonema minus.</title>
        <authorList>
            <person name="Mahan K.M."/>
        </authorList>
    </citation>
    <scope>NUCLEOTIDE SEQUENCE</scope>
    <source>
        <strain evidence="3">UTEX B ZZ1240</strain>
    </source>
</reference>
<dbReference type="EC" id="5.6.2.3" evidence="1"/>
<gene>
    <name evidence="3" type="ORF">JKP88DRAFT_129306</name>
</gene>
<protein>
    <recommendedName>
        <fullName evidence="1">ATP-dependent DNA helicase</fullName>
        <ecNumber evidence="1">5.6.2.3</ecNumber>
    </recommendedName>
</protein>
<evidence type="ECO:0000313" key="4">
    <source>
        <dbReference type="Proteomes" id="UP000664859"/>
    </source>
</evidence>
<keyword evidence="1" id="KW-0227">DNA damage</keyword>
<keyword evidence="1" id="KW-0067">ATP-binding</keyword>
<dbReference type="Gene3D" id="3.40.50.300">
    <property type="entry name" value="P-loop containing nucleotide triphosphate hydrolases"/>
    <property type="match status" value="1"/>
</dbReference>
<keyword evidence="1" id="KW-0547">Nucleotide-binding</keyword>
<feature type="domain" description="DNA helicase Pif1-like DEAD-box helicase" evidence="2">
    <location>
        <begin position="2"/>
        <end position="87"/>
    </location>
</feature>
<dbReference type="InterPro" id="IPR010285">
    <property type="entry name" value="DNA_helicase_pif1-like_DEAD"/>
</dbReference>
<proteinExistence type="inferred from homology"/>
<accession>A0A835YTI4</accession>
<dbReference type="GO" id="GO:0006281">
    <property type="term" value="P:DNA repair"/>
    <property type="evidence" value="ECO:0007669"/>
    <property type="project" value="UniProtKB-KW"/>
</dbReference>
<comment type="similarity">
    <text evidence="1">Belongs to the helicase family.</text>
</comment>
<dbReference type="AlphaFoldDB" id="A0A835YTI4"/>
<name>A0A835YTI4_9STRA</name>
<comment type="cofactor">
    <cofactor evidence="1">
        <name>Mg(2+)</name>
        <dbReference type="ChEBI" id="CHEBI:18420"/>
    </cofactor>
</comment>
<dbReference type="EMBL" id="JAFCMP010000533">
    <property type="protein sequence ID" value="KAG5176809.1"/>
    <property type="molecule type" value="Genomic_DNA"/>
</dbReference>
<dbReference type="GO" id="GO:0005524">
    <property type="term" value="F:ATP binding"/>
    <property type="evidence" value="ECO:0007669"/>
    <property type="project" value="UniProtKB-KW"/>
</dbReference>
<dbReference type="GO" id="GO:0016787">
    <property type="term" value="F:hydrolase activity"/>
    <property type="evidence" value="ECO:0007669"/>
    <property type="project" value="UniProtKB-KW"/>
</dbReference>
<dbReference type="GO" id="GO:0043139">
    <property type="term" value="F:5'-3' DNA helicase activity"/>
    <property type="evidence" value="ECO:0007669"/>
    <property type="project" value="UniProtKB-EC"/>
</dbReference>